<dbReference type="Proteomes" id="UP000594263">
    <property type="component" value="Unplaced"/>
</dbReference>
<dbReference type="AlphaFoldDB" id="A0A7N1A0D2"/>
<dbReference type="CDD" id="cd06899">
    <property type="entry name" value="lectin_legume_LecRK_Arcelin_ConA"/>
    <property type="match status" value="1"/>
</dbReference>
<organism evidence="5 6">
    <name type="scientific">Kalanchoe fedtschenkoi</name>
    <name type="common">Lavender scallops</name>
    <name type="synonym">South American air plant</name>
    <dbReference type="NCBI Taxonomy" id="63787"/>
    <lineage>
        <taxon>Eukaryota</taxon>
        <taxon>Viridiplantae</taxon>
        <taxon>Streptophyta</taxon>
        <taxon>Embryophyta</taxon>
        <taxon>Tracheophyta</taxon>
        <taxon>Spermatophyta</taxon>
        <taxon>Magnoliopsida</taxon>
        <taxon>eudicotyledons</taxon>
        <taxon>Gunneridae</taxon>
        <taxon>Pentapetalae</taxon>
        <taxon>Saxifragales</taxon>
        <taxon>Crassulaceae</taxon>
        <taxon>Kalanchoe</taxon>
    </lineage>
</organism>
<dbReference type="InterPro" id="IPR011009">
    <property type="entry name" value="Kinase-like_dom_sf"/>
</dbReference>
<dbReference type="InterPro" id="IPR013320">
    <property type="entry name" value="ConA-like_dom_sf"/>
</dbReference>
<dbReference type="GO" id="GO:0030246">
    <property type="term" value="F:carbohydrate binding"/>
    <property type="evidence" value="ECO:0007669"/>
    <property type="project" value="UniProtKB-KW"/>
</dbReference>
<dbReference type="PANTHER" id="PTHR32401:SF51">
    <property type="entry name" value="NON-SPECIFIC SERINE_THREONINE PROTEIN KINASE"/>
    <property type="match status" value="1"/>
</dbReference>
<dbReference type="OMA" id="FHRTPIA"/>
<name>A0A7N1A0D2_KALFE</name>
<evidence type="ECO:0000259" key="4">
    <source>
        <dbReference type="Pfam" id="PF00139"/>
    </source>
</evidence>
<dbReference type="Gramene" id="Kaladp0064s0166.1.v1.1">
    <property type="protein sequence ID" value="Kaladp0064s0166.1.v1.1"/>
    <property type="gene ID" value="Kaladp0064s0166.v1.1"/>
</dbReference>
<dbReference type="SUPFAM" id="SSF49899">
    <property type="entry name" value="Concanavalin A-like lectins/glucanases"/>
    <property type="match status" value="1"/>
</dbReference>
<feature type="domain" description="Legume lectin" evidence="4">
    <location>
        <begin position="7"/>
        <end position="236"/>
    </location>
</feature>
<evidence type="ECO:0000256" key="2">
    <source>
        <dbReference type="ARBA" id="ARBA00022734"/>
    </source>
</evidence>
<feature type="compositionally biased region" description="Basic and acidic residues" evidence="3">
    <location>
        <begin position="233"/>
        <end position="247"/>
    </location>
</feature>
<keyword evidence="6" id="KW-1185">Reference proteome</keyword>
<feature type="compositionally biased region" description="Low complexity" evidence="3">
    <location>
        <begin position="252"/>
        <end position="273"/>
    </location>
</feature>
<dbReference type="InterPro" id="IPR050258">
    <property type="entry name" value="Leguminous_Lectin"/>
</dbReference>
<dbReference type="InterPro" id="IPR001220">
    <property type="entry name" value="Legume_lectin_dom"/>
</dbReference>
<accession>A0A7N1A0D2</accession>
<dbReference type="Pfam" id="PF00139">
    <property type="entry name" value="Lectin_legB"/>
    <property type="match status" value="1"/>
</dbReference>
<reference evidence="5" key="1">
    <citation type="submission" date="2021-01" db="UniProtKB">
        <authorList>
            <consortium name="EnsemblPlants"/>
        </authorList>
    </citation>
    <scope>IDENTIFICATION</scope>
</reference>
<protein>
    <recommendedName>
        <fullName evidence="4">Legume lectin domain-containing protein</fullName>
    </recommendedName>
</protein>
<dbReference type="Gene3D" id="2.60.120.200">
    <property type="match status" value="1"/>
</dbReference>
<feature type="region of interest" description="Disordered" evidence="3">
    <location>
        <begin position="232"/>
        <end position="284"/>
    </location>
</feature>
<sequence length="431" mass="47691">MKIYRCNLTNSSTNQTSNVFYSKPFRLLSPNLTAVSFSTTFVFSILTPVCGAAGSHGLAFARSLPITPANPNYLGLFNSANDGNASDHIFAVEFDTAQVSALDRRNAAPRSILPDIDDNHVGIDINGMNTLAATPASYYDDATKTQTDMQLESDKAFQVWIAYDGPIKTVHVTICPLFLRKPSKPLISHQVDLSPIFKPLMFPGFTSATGKLASAHYIQAWSFRLHKPARSPDLTKQRVARPEHDGQARQLRGSPGSTSTARTRARPTWWARSGTSPRSWRKSGRATTSSDVYAFGALVFEVVCGRRPLDSSVPSEVLVQDWVWECYRAGDVSKNKVVDQKLEGEAELALKVGLICSQYEAKARLRDWLDGREKGLQRSLGVSLILLHQGASCPRHHSTRVVDNNIRACVCRLAVLRFPLRGHVDEDTRLY</sequence>
<dbReference type="PANTHER" id="PTHR32401">
    <property type="entry name" value="CONCANAVALIN A-LIKE LECTIN FAMILY PROTEIN"/>
    <property type="match status" value="1"/>
</dbReference>
<dbReference type="EnsemblPlants" id="Kaladp0064s0166.1.v1.1">
    <property type="protein sequence ID" value="Kaladp0064s0166.1.v1.1"/>
    <property type="gene ID" value="Kaladp0064s0166.v1.1"/>
</dbReference>
<evidence type="ECO:0000313" key="5">
    <source>
        <dbReference type="EnsemblPlants" id="Kaladp0064s0166.1.v1.1"/>
    </source>
</evidence>
<comment type="similarity">
    <text evidence="1">Belongs to the leguminous lectin family.</text>
</comment>
<keyword evidence="2" id="KW-0430">Lectin</keyword>
<evidence type="ECO:0000256" key="1">
    <source>
        <dbReference type="ARBA" id="ARBA00007606"/>
    </source>
</evidence>
<dbReference type="SUPFAM" id="SSF56112">
    <property type="entry name" value="Protein kinase-like (PK-like)"/>
    <property type="match status" value="1"/>
</dbReference>
<dbReference type="Gene3D" id="1.10.510.10">
    <property type="entry name" value="Transferase(Phosphotransferase) domain 1"/>
    <property type="match status" value="1"/>
</dbReference>
<proteinExistence type="inferred from homology"/>
<evidence type="ECO:0000313" key="6">
    <source>
        <dbReference type="Proteomes" id="UP000594263"/>
    </source>
</evidence>
<evidence type="ECO:0000256" key="3">
    <source>
        <dbReference type="SAM" id="MobiDB-lite"/>
    </source>
</evidence>